<dbReference type="EMBL" id="FWXV01000007">
    <property type="protein sequence ID" value="SMD21618.1"/>
    <property type="molecule type" value="Genomic_DNA"/>
</dbReference>
<dbReference type="Pfam" id="PF00703">
    <property type="entry name" value="Glyco_hydro_2"/>
    <property type="match status" value="1"/>
</dbReference>
<dbReference type="InterPro" id="IPR036156">
    <property type="entry name" value="Beta-gal/glucu_dom_sf"/>
</dbReference>
<dbReference type="Gene3D" id="2.60.120.260">
    <property type="entry name" value="Galactose-binding domain-like"/>
    <property type="match status" value="1"/>
</dbReference>
<dbReference type="InterPro" id="IPR017853">
    <property type="entry name" value="GH"/>
</dbReference>
<evidence type="ECO:0000256" key="3">
    <source>
        <dbReference type="ARBA" id="ARBA00023295"/>
    </source>
</evidence>
<reference evidence="6 7" key="1">
    <citation type="submission" date="2017-04" db="EMBL/GenBank/DDBJ databases">
        <authorList>
            <person name="Afonso C.L."/>
            <person name="Miller P.J."/>
            <person name="Scott M.A."/>
            <person name="Spackman E."/>
            <person name="Goraichik I."/>
            <person name="Dimitrov K.M."/>
            <person name="Suarez D.L."/>
            <person name="Swayne D.E."/>
        </authorList>
    </citation>
    <scope>NUCLEOTIDE SEQUENCE [LARGE SCALE GENOMIC DNA]</scope>
    <source>
        <strain evidence="6 7">DSM 43828</strain>
    </source>
</reference>
<evidence type="ECO:0000313" key="6">
    <source>
        <dbReference type="EMBL" id="SMD21618.1"/>
    </source>
</evidence>
<protein>
    <submittedName>
        <fullName evidence="6">Glycosyl hydrolases family 2</fullName>
    </submittedName>
</protein>
<evidence type="ECO:0000259" key="4">
    <source>
        <dbReference type="Pfam" id="PF00703"/>
    </source>
</evidence>
<keyword evidence="2 6" id="KW-0378">Hydrolase</keyword>
<accession>A0A1Y5Y1R3</accession>
<sequence length="583" mass="65843">MCRSGRHAVASRVMDWTMADLKLTTPWTRSVSPTSALPEYPRPQLVRADWLNLNGVWEFTAAKPDEQPPFGETLPERILVPFPIESALSGIARHEDYMWYRRTFDVPSGWNDRVLLHFGAVDYRATVYVNGQEVGSHQGGYGSFSFDITDALRTDAPQELIVGVEDRADATWQPVGKQRLVPDRDIFYEGASGIWQTVWLEPVPETYIVSLDMVPSLDRESLTLTAHIAGPDTSFEVVVRDGDSLVSHKSGASTVEVPVPQPRLWSPDSPFLYDLEVVLPQGDRVTSYFGMREFGMKPDEQGRLRFTLNGEPLFLLSTLDQGYWPDGIYTAPTDEALRFDLEQHKVLGFNTVRKHIKTEPDRWYNHADRLGLLVWQDMPSTKLGRPPADAQRQFEAELRELVSQKKNWTSIVGWIPFNEGWGEWSLEDTGRIADEVKALDPTRIVNAHSGYNLTDSFGDSGHGDVIDLHEYVGPAKPVPDSTRIAIDGEHGGLGLEVEGHMWFDDGHAYEMTPDITTLTKRYVENQRDVLEVALANSLSGSIYTQITDVEHEVNGFFTYDRRVAKMDFQEVRAVNDQIIRECG</sequence>
<dbReference type="SUPFAM" id="SSF49785">
    <property type="entry name" value="Galactose-binding domain-like"/>
    <property type="match status" value="1"/>
</dbReference>
<feature type="domain" description="Glycosyl hydrolases family 2 sugar binding" evidence="5">
    <location>
        <begin position="80"/>
        <end position="201"/>
    </location>
</feature>
<evidence type="ECO:0000259" key="5">
    <source>
        <dbReference type="Pfam" id="PF02837"/>
    </source>
</evidence>
<dbReference type="Gene3D" id="2.60.40.10">
    <property type="entry name" value="Immunoglobulins"/>
    <property type="match status" value="1"/>
</dbReference>
<dbReference type="PANTHER" id="PTHR42732:SF2">
    <property type="entry name" value="BETA-MANNOSIDASE"/>
    <property type="match status" value="1"/>
</dbReference>
<organism evidence="6 7">
    <name type="scientific">Kibdelosporangium aridum</name>
    <dbReference type="NCBI Taxonomy" id="2030"/>
    <lineage>
        <taxon>Bacteria</taxon>
        <taxon>Bacillati</taxon>
        <taxon>Actinomycetota</taxon>
        <taxon>Actinomycetes</taxon>
        <taxon>Pseudonocardiales</taxon>
        <taxon>Pseudonocardiaceae</taxon>
        <taxon>Kibdelosporangium</taxon>
    </lineage>
</organism>
<dbReference type="SUPFAM" id="SSF51445">
    <property type="entry name" value="(Trans)glycosidases"/>
    <property type="match status" value="1"/>
</dbReference>
<dbReference type="Proteomes" id="UP000192674">
    <property type="component" value="Unassembled WGS sequence"/>
</dbReference>
<dbReference type="AlphaFoldDB" id="A0A1Y5Y1R3"/>
<comment type="similarity">
    <text evidence="1">Belongs to the glycosyl hydrolase 2 family.</text>
</comment>
<evidence type="ECO:0000256" key="1">
    <source>
        <dbReference type="ARBA" id="ARBA00007401"/>
    </source>
</evidence>
<dbReference type="GO" id="GO:0004553">
    <property type="term" value="F:hydrolase activity, hydrolyzing O-glycosyl compounds"/>
    <property type="evidence" value="ECO:0007669"/>
    <property type="project" value="InterPro"/>
</dbReference>
<dbReference type="SUPFAM" id="SSF49303">
    <property type="entry name" value="beta-Galactosidase/glucuronidase domain"/>
    <property type="match status" value="1"/>
</dbReference>
<proteinExistence type="inferred from homology"/>
<dbReference type="InterPro" id="IPR008979">
    <property type="entry name" value="Galactose-bd-like_sf"/>
</dbReference>
<name>A0A1Y5Y1R3_KIBAR</name>
<dbReference type="InterPro" id="IPR006104">
    <property type="entry name" value="Glyco_hydro_2_N"/>
</dbReference>
<dbReference type="InterPro" id="IPR006102">
    <property type="entry name" value="Ig-like_GH2"/>
</dbReference>
<feature type="domain" description="Glycoside hydrolase family 2 immunoglobulin-like beta-sandwich" evidence="4">
    <location>
        <begin position="207"/>
        <end position="292"/>
    </location>
</feature>
<dbReference type="InterPro" id="IPR051913">
    <property type="entry name" value="GH2_Domain-Containing"/>
</dbReference>
<dbReference type="InterPro" id="IPR013783">
    <property type="entry name" value="Ig-like_fold"/>
</dbReference>
<keyword evidence="7" id="KW-1185">Reference proteome</keyword>
<gene>
    <name evidence="6" type="ORF">SAMN05661093_06922</name>
</gene>
<keyword evidence="3" id="KW-0326">Glycosidase</keyword>
<dbReference type="Pfam" id="PF02837">
    <property type="entry name" value="Glyco_hydro_2_N"/>
    <property type="match status" value="1"/>
</dbReference>
<dbReference type="GO" id="GO:0005975">
    <property type="term" value="P:carbohydrate metabolic process"/>
    <property type="evidence" value="ECO:0007669"/>
    <property type="project" value="InterPro"/>
</dbReference>
<dbReference type="PANTHER" id="PTHR42732">
    <property type="entry name" value="BETA-GALACTOSIDASE"/>
    <property type="match status" value="1"/>
</dbReference>
<evidence type="ECO:0000313" key="7">
    <source>
        <dbReference type="Proteomes" id="UP000192674"/>
    </source>
</evidence>
<evidence type="ECO:0000256" key="2">
    <source>
        <dbReference type="ARBA" id="ARBA00022801"/>
    </source>
</evidence>
<dbReference type="Gene3D" id="3.20.20.80">
    <property type="entry name" value="Glycosidases"/>
    <property type="match status" value="1"/>
</dbReference>